<dbReference type="Gene3D" id="1.20.1250.20">
    <property type="entry name" value="MFS general substrate transporter like domains"/>
    <property type="match status" value="1"/>
</dbReference>
<feature type="transmembrane region" description="Helical" evidence="6">
    <location>
        <begin position="372"/>
        <end position="396"/>
    </location>
</feature>
<protein>
    <recommendedName>
        <fullName evidence="7">Major facilitator superfamily (MFS) profile domain-containing protein</fullName>
    </recommendedName>
</protein>
<keyword evidence="2" id="KW-0813">Transport</keyword>
<feature type="transmembrane region" description="Helical" evidence="6">
    <location>
        <begin position="248"/>
        <end position="269"/>
    </location>
</feature>
<proteinExistence type="predicted"/>
<evidence type="ECO:0000256" key="5">
    <source>
        <dbReference type="ARBA" id="ARBA00023136"/>
    </source>
</evidence>
<feature type="transmembrane region" description="Helical" evidence="6">
    <location>
        <begin position="133"/>
        <end position="153"/>
    </location>
</feature>
<evidence type="ECO:0000256" key="4">
    <source>
        <dbReference type="ARBA" id="ARBA00022989"/>
    </source>
</evidence>
<feature type="transmembrane region" description="Helical" evidence="6">
    <location>
        <begin position="159"/>
        <end position="176"/>
    </location>
</feature>
<feature type="transmembrane region" description="Helical" evidence="6">
    <location>
        <begin position="104"/>
        <end position="126"/>
    </location>
</feature>
<dbReference type="RefSeq" id="WP_345726727.1">
    <property type="nucleotide sequence ID" value="NZ_BAAAYN010000006.1"/>
</dbReference>
<evidence type="ECO:0000256" key="6">
    <source>
        <dbReference type="SAM" id="Phobius"/>
    </source>
</evidence>
<feature type="transmembrane region" description="Helical" evidence="6">
    <location>
        <begin position="77"/>
        <end position="98"/>
    </location>
</feature>
<keyword evidence="4 6" id="KW-1133">Transmembrane helix</keyword>
<feature type="transmembrane region" description="Helical" evidence="6">
    <location>
        <begin position="48"/>
        <end position="70"/>
    </location>
</feature>
<evidence type="ECO:0000313" key="9">
    <source>
        <dbReference type="Proteomes" id="UP001501676"/>
    </source>
</evidence>
<evidence type="ECO:0000256" key="1">
    <source>
        <dbReference type="ARBA" id="ARBA00004429"/>
    </source>
</evidence>
<evidence type="ECO:0000256" key="2">
    <source>
        <dbReference type="ARBA" id="ARBA00022448"/>
    </source>
</evidence>
<keyword evidence="5 6" id="KW-0472">Membrane</keyword>
<gene>
    <name evidence="8" type="ORF">GCM10020369_09610</name>
</gene>
<evidence type="ECO:0000313" key="8">
    <source>
        <dbReference type="EMBL" id="GAA3383511.1"/>
    </source>
</evidence>
<accession>A0ABP6SR79</accession>
<dbReference type="Gene3D" id="1.20.1720.10">
    <property type="entry name" value="Multidrug resistance protein D"/>
    <property type="match status" value="1"/>
</dbReference>
<feature type="transmembrane region" description="Helical" evidence="6">
    <location>
        <begin position="17"/>
        <end position="36"/>
    </location>
</feature>
<dbReference type="SUPFAM" id="SSF103473">
    <property type="entry name" value="MFS general substrate transporter"/>
    <property type="match status" value="1"/>
</dbReference>
<sequence>MTVSTAPTAARRVSTPWLAVLAGPLSFGIAAPALIVDDVARALAVRPGAAALTVAAFGWGIALGTALLAALPARRGLPALLTASAALLSAGTLLIVLAPVLPVLVVGAAVQALGSAGLTIAAMSLADSARRMGVATASLAVVGATGPLVGALVADVFSWRAALALPLLSVLAVPATRRGGTAPEQARTPFDGLGMVLLALLVTALVVVPHRPLAAGPAAVVLLLLVAARVRSRPDGAVPAVLIGNPRFLAACALAFALGVGNFALLYAAPDLLQSHTGWTSAHTGVVLLAPYLFGGLCSAFLVAVSARVSPRVVVAALLAAGVAAPLVAAVATAVPLLLAAMATASLAAATGQGALAVRATAVVPASSRAEALGLFTVVYLLSVAFGPAIAVTLTLP</sequence>
<evidence type="ECO:0000259" key="7">
    <source>
        <dbReference type="PROSITE" id="PS50850"/>
    </source>
</evidence>
<comment type="subcellular location">
    <subcellularLocation>
        <location evidence="1">Cell inner membrane</location>
        <topology evidence="1">Multi-pass membrane protein</topology>
    </subcellularLocation>
</comment>
<feature type="transmembrane region" description="Helical" evidence="6">
    <location>
        <begin position="289"/>
        <end position="306"/>
    </location>
</feature>
<dbReference type="PROSITE" id="PS50850">
    <property type="entry name" value="MFS"/>
    <property type="match status" value="1"/>
</dbReference>
<comment type="caution">
    <text evidence="8">The sequence shown here is derived from an EMBL/GenBank/DDBJ whole genome shotgun (WGS) entry which is preliminary data.</text>
</comment>
<keyword evidence="3 6" id="KW-0812">Transmembrane</keyword>
<keyword evidence="9" id="KW-1185">Reference proteome</keyword>
<evidence type="ECO:0000256" key="3">
    <source>
        <dbReference type="ARBA" id="ARBA00022692"/>
    </source>
</evidence>
<dbReference type="PANTHER" id="PTHR23501:SF191">
    <property type="entry name" value="VACUOLAR BASIC AMINO ACID TRANSPORTER 4"/>
    <property type="match status" value="1"/>
</dbReference>
<dbReference type="InterPro" id="IPR036259">
    <property type="entry name" value="MFS_trans_sf"/>
</dbReference>
<organism evidence="8 9">
    <name type="scientific">Cryptosporangium minutisporangium</name>
    <dbReference type="NCBI Taxonomy" id="113569"/>
    <lineage>
        <taxon>Bacteria</taxon>
        <taxon>Bacillati</taxon>
        <taxon>Actinomycetota</taxon>
        <taxon>Actinomycetes</taxon>
        <taxon>Cryptosporangiales</taxon>
        <taxon>Cryptosporangiaceae</taxon>
        <taxon>Cryptosporangium</taxon>
    </lineage>
</organism>
<dbReference type="Proteomes" id="UP001501676">
    <property type="component" value="Unassembled WGS sequence"/>
</dbReference>
<name>A0ABP6SR79_9ACTN</name>
<feature type="transmembrane region" description="Helical" evidence="6">
    <location>
        <begin position="188"/>
        <end position="207"/>
    </location>
</feature>
<dbReference type="InterPro" id="IPR020846">
    <property type="entry name" value="MFS_dom"/>
</dbReference>
<dbReference type="EMBL" id="BAAAYN010000006">
    <property type="protein sequence ID" value="GAA3383511.1"/>
    <property type="molecule type" value="Genomic_DNA"/>
</dbReference>
<reference evidence="9" key="1">
    <citation type="journal article" date="2019" name="Int. J. Syst. Evol. Microbiol.">
        <title>The Global Catalogue of Microorganisms (GCM) 10K type strain sequencing project: providing services to taxonomists for standard genome sequencing and annotation.</title>
        <authorList>
            <consortium name="The Broad Institute Genomics Platform"/>
            <consortium name="The Broad Institute Genome Sequencing Center for Infectious Disease"/>
            <person name="Wu L."/>
            <person name="Ma J."/>
        </authorList>
    </citation>
    <scope>NUCLEOTIDE SEQUENCE [LARGE SCALE GENOMIC DNA]</scope>
    <source>
        <strain evidence="9">JCM 9458</strain>
    </source>
</reference>
<dbReference type="PANTHER" id="PTHR23501">
    <property type="entry name" value="MAJOR FACILITATOR SUPERFAMILY"/>
    <property type="match status" value="1"/>
</dbReference>
<feature type="transmembrane region" description="Helical" evidence="6">
    <location>
        <begin position="338"/>
        <end position="360"/>
    </location>
</feature>
<feature type="transmembrane region" description="Helical" evidence="6">
    <location>
        <begin position="213"/>
        <end position="228"/>
    </location>
</feature>
<feature type="transmembrane region" description="Helical" evidence="6">
    <location>
        <begin position="313"/>
        <end position="332"/>
    </location>
</feature>
<feature type="domain" description="Major facilitator superfamily (MFS) profile" evidence="7">
    <location>
        <begin position="12"/>
        <end position="397"/>
    </location>
</feature>